<protein>
    <submittedName>
        <fullName evidence="1">Endonuclease exonuclease phosphatase</fullName>
    </submittedName>
</protein>
<keyword evidence="1" id="KW-0378">Hydrolase</keyword>
<organism evidence="1 2">
    <name type="scientific">Micractinium conductrix</name>
    <dbReference type="NCBI Taxonomy" id="554055"/>
    <lineage>
        <taxon>Eukaryota</taxon>
        <taxon>Viridiplantae</taxon>
        <taxon>Chlorophyta</taxon>
        <taxon>core chlorophytes</taxon>
        <taxon>Trebouxiophyceae</taxon>
        <taxon>Chlorellales</taxon>
        <taxon>Chlorellaceae</taxon>
        <taxon>Chlorella clade</taxon>
        <taxon>Micractinium</taxon>
    </lineage>
</organism>
<comment type="caution">
    <text evidence="1">The sequence shown here is derived from an EMBL/GenBank/DDBJ whole genome shotgun (WGS) entry which is preliminary data.</text>
</comment>
<dbReference type="Proteomes" id="UP000239649">
    <property type="component" value="Unassembled WGS sequence"/>
</dbReference>
<sequence>MQFESAVAERLFLTHFHASQARRDLYFSATRVALAVLAALRLSAAEADARLRVLLLATHVLAGTTVLLASLSARQRYAAARPYLLLAVRVAHDVLWTGLLWHSTAADRVAARSAGDQSWAGLFMLWVTWSKTGYHLLMQLGHPLPFNWEAVLAPCSAVLGLLNHRRLCSLLTEAGPAAQQAFYGGAFTRLASMLAPPTSLLFAWHLVPAGCRWSSNGAGDSGDAPACTWSLCAAGSGGSSSAGAVPAAPPSSSRLAACYCEAVFGIAQLALAVPLVFLACSEARSRRRFAAGEQHRQRLQLQLAGHARGAEGGVPNNVPRVGWSLTHDGLRLLLLLGLIEPNPRAATLARKSTLGA</sequence>
<keyword evidence="1" id="KW-0255">Endonuclease</keyword>
<proteinExistence type="predicted"/>
<dbReference type="GO" id="GO:0004527">
    <property type="term" value="F:exonuclease activity"/>
    <property type="evidence" value="ECO:0007669"/>
    <property type="project" value="UniProtKB-KW"/>
</dbReference>
<keyword evidence="2" id="KW-1185">Reference proteome</keyword>
<dbReference type="EMBL" id="LHPF02000001">
    <property type="protein sequence ID" value="PSC76221.1"/>
    <property type="molecule type" value="Genomic_DNA"/>
</dbReference>
<evidence type="ECO:0000313" key="2">
    <source>
        <dbReference type="Proteomes" id="UP000239649"/>
    </source>
</evidence>
<dbReference type="AlphaFoldDB" id="A0A2P6VQ70"/>
<reference evidence="1 2" key="1">
    <citation type="journal article" date="2018" name="Plant J.">
        <title>Genome sequences of Chlorella sorokiniana UTEX 1602 and Micractinium conductrix SAG 241.80: implications to maltose excretion by a green alga.</title>
        <authorList>
            <person name="Arriola M.B."/>
            <person name="Velmurugan N."/>
            <person name="Zhang Y."/>
            <person name="Plunkett M.H."/>
            <person name="Hondzo H."/>
            <person name="Barney B.M."/>
        </authorList>
    </citation>
    <scope>NUCLEOTIDE SEQUENCE [LARGE SCALE GENOMIC DNA]</scope>
    <source>
        <strain evidence="1 2">SAG 241.80</strain>
    </source>
</reference>
<accession>A0A2P6VQ70</accession>
<dbReference type="GO" id="GO:0004519">
    <property type="term" value="F:endonuclease activity"/>
    <property type="evidence" value="ECO:0007669"/>
    <property type="project" value="UniProtKB-KW"/>
</dbReference>
<name>A0A2P6VQ70_9CHLO</name>
<keyword evidence="1" id="KW-0269">Exonuclease</keyword>
<gene>
    <name evidence="1" type="primary">g6</name>
    <name evidence="1" type="ORF">C2E20_0006</name>
</gene>
<keyword evidence="1" id="KW-0540">Nuclease</keyword>
<evidence type="ECO:0000313" key="1">
    <source>
        <dbReference type="EMBL" id="PSC76221.1"/>
    </source>
</evidence>